<feature type="compositionally biased region" description="Low complexity" evidence="1">
    <location>
        <begin position="121"/>
        <end position="134"/>
    </location>
</feature>
<evidence type="ECO:0000256" key="1">
    <source>
        <dbReference type="SAM" id="MobiDB-lite"/>
    </source>
</evidence>
<feature type="compositionally biased region" description="Polar residues" evidence="1">
    <location>
        <begin position="187"/>
        <end position="198"/>
    </location>
</feature>
<dbReference type="AlphaFoldDB" id="A0A8E2JYV9"/>
<dbReference type="Proteomes" id="UP000250140">
    <property type="component" value="Unassembled WGS sequence"/>
</dbReference>
<keyword evidence="3" id="KW-1185">Reference proteome</keyword>
<proteinExistence type="predicted"/>
<name>A0A8E2JYV9_9PEZI</name>
<dbReference type="EMBL" id="KV748523">
    <property type="protein sequence ID" value="OCL14834.1"/>
    <property type="molecule type" value="Genomic_DNA"/>
</dbReference>
<feature type="compositionally biased region" description="Polar residues" evidence="1">
    <location>
        <begin position="166"/>
        <end position="176"/>
    </location>
</feature>
<evidence type="ECO:0000313" key="2">
    <source>
        <dbReference type="EMBL" id="OCL14834.1"/>
    </source>
</evidence>
<accession>A0A8E2JYV9</accession>
<feature type="region of interest" description="Disordered" evidence="1">
    <location>
        <begin position="77"/>
        <end position="102"/>
    </location>
</feature>
<reference evidence="2 3" key="1">
    <citation type="journal article" date="2016" name="Nat. Commun.">
        <title>Ectomycorrhizal ecology is imprinted in the genome of the dominant symbiotic fungus Cenococcum geophilum.</title>
        <authorList>
            <consortium name="DOE Joint Genome Institute"/>
            <person name="Peter M."/>
            <person name="Kohler A."/>
            <person name="Ohm R.A."/>
            <person name="Kuo A."/>
            <person name="Krutzmann J."/>
            <person name="Morin E."/>
            <person name="Arend M."/>
            <person name="Barry K.W."/>
            <person name="Binder M."/>
            <person name="Choi C."/>
            <person name="Clum A."/>
            <person name="Copeland A."/>
            <person name="Grisel N."/>
            <person name="Haridas S."/>
            <person name="Kipfer T."/>
            <person name="LaButti K."/>
            <person name="Lindquist E."/>
            <person name="Lipzen A."/>
            <person name="Maire R."/>
            <person name="Meier B."/>
            <person name="Mihaltcheva S."/>
            <person name="Molinier V."/>
            <person name="Murat C."/>
            <person name="Poggeler S."/>
            <person name="Quandt C.A."/>
            <person name="Sperisen C."/>
            <person name="Tritt A."/>
            <person name="Tisserant E."/>
            <person name="Crous P.W."/>
            <person name="Henrissat B."/>
            <person name="Nehls U."/>
            <person name="Egli S."/>
            <person name="Spatafora J.W."/>
            <person name="Grigoriev I.V."/>
            <person name="Martin F.M."/>
        </authorList>
    </citation>
    <scope>NUCLEOTIDE SEQUENCE [LARGE SCALE GENOMIC DNA]</scope>
    <source>
        <strain evidence="2 3">CBS 207.34</strain>
    </source>
</reference>
<gene>
    <name evidence="2" type="ORF">AOQ84DRAFT_230051</name>
</gene>
<organism evidence="2 3">
    <name type="scientific">Glonium stellatum</name>
    <dbReference type="NCBI Taxonomy" id="574774"/>
    <lineage>
        <taxon>Eukaryota</taxon>
        <taxon>Fungi</taxon>
        <taxon>Dikarya</taxon>
        <taxon>Ascomycota</taxon>
        <taxon>Pezizomycotina</taxon>
        <taxon>Dothideomycetes</taxon>
        <taxon>Pleosporomycetidae</taxon>
        <taxon>Gloniales</taxon>
        <taxon>Gloniaceae</taxon>
        <taxon>Glonium</taxon>
    </lineage>
</organism>
<evidence type="ECO:0000313" key="3">
    <source>
        <dbReference type="Proteomes" id="UP000250140"/>
    </source>
</evidence>
<sequence>KRLSCCKTQESVDSGSNSCISHLERSRASRTLRIRLPSTPSPERWQRDDERLAFVFASNYRLDCGCVNGACRVRPRLGGALTPNKSGPEKNDAAPKRVGSHIPDLRRVAATRSPNLALSSASSVLEAPSIASPAPARPARRLEPATPGPPSLSPSLCLPRTRTSRRSCLTATSRTTARPIPRGHAASQPSHSPTPLSNTNFAVSPQLLGLEWLTKRYCRCELAERRLAGHHFKSAFEFCRLTNQHSTHSNQFYPFLLHVRPSPTPPSLIVIPLEDLLNFLRCKLRAL</sequence>
<protein>
    <submittedName>
        <fullName evidence="2">Uncharacterized protein</fullName>
    </submittedName>
</protein>
<feature type="non-terminal residue" evidence="2">
    <location>
        <position position="1"/>
    </location>
</feature>
<feature type="region of interest" description="Disordered" evidence="1">
    <location>
        <begin position="121"/>
        <end position="198"/>
    </location>
</feature>